<dbReference type="EMBL" id="CM014101">
    <property type="protein sequence ID" value="TKS92907.1"/>
    <property type="molecule type" value="Genomic_DNA"/>
</dbReference>
<gene>
    <name evidence="2" type="ORF">D9C73_027106</name>
</gene>
<evidence type="ECO:0000256" key="1">
    <source>
        <dbReference type="SAM" id="MobiDB-lite"/>
    </source>
</evidence>
<accession>A0A4U5VVT4</accession>
<dbReference type="Proteomes" id="UP000298787">
    <property type="component" value="Chromosome 24"/>
</dbReference>
<organism evidence="2 3">
    <name type="scientific">Collichthys lucidus</name>
    <name type="common">Big head croaker</name>
    <name type="synonym">Sciaena lucida</name>
    <dbReference type="NCBI Taxonomy" id="240159"/>
    <lineage>
        <taxon>Eukaryota</taxon>
        <taxon>Metazoa</taxon>
        <taxon>Chordata</taxon>
        <taxon>Craniata</taxon>
        <taxon>Vertebrata</taxon>
        <taxon>Euteleostomi</taxon>
        <taxon>Actinopterygii</taxon>
        <taxon>Neopterygii</taxon>
        <taxon>Teleostei</taxon>
        <taxon>Neoteleostei</taxon>
        <taxon>Acanthomorphata</taxon>
        <taxon>Eupercaria</taxon>
        <taxon>Sciaenidae</taxon>
        <taxon>Collichthys</taxon>
    </lineage>
</organism>
<evidence type="ECO:0000313" key="2">
    <source>
        <dbReference type="EMBL" id="TKS92907.1"/>
    </source>
</evidence>
<keyword evidence="3" id="KW-1185">Reference proteome</keyword>
<protein>
    <submittedName>
        <fullName evidence="2">Uncharacterized protein</fullName>
    </submittedName>
</protein>
<name>A0A4U5VVT4_COLLU</name>
<dbReference type="AlphaFoldDB" id="A0A4U5VVT4"/>
<reference evidence="2 3" key="1">
    <citation type="submission" date="2019-01" db="EMBL/GenBank/DDBJ databases">
        <title>Genome Assembly of Collichthys lucidus.</title>
        <authorList>
            <person name="Cai M."/>
            <person name="Xiao S."/>
        </authorList>
    </citation>
    <scope>NUCLEOTIDE SEQUENCE [LARGE SCALE GENOMIC DNA]</scope>
    <source>
        <strain evidence="2">JT15FE1705JMU</strain>
        <tissue evidence="2">Muscle</tissue>
    </source>
</reference>
<sequence length="116" mass="13058">MQLLRQPHGVSRASEETKHISHSLTVKPTECQCAWSIAGWGHVADIYGPPKTGTASVVIGPTMTLMLREEEQRVTQRSGRRWQILRLMNAVCKSSAREEVYWVEALPERAFGVLNN</sequence>
<evidence type="ECO:0000313" key="3">
    <source>
        <dbReference type="Proteomes" id="UP000298787"/>
    </source>
</evidence>
<feature type="region of interest" description="Disordered" evidence="1">
    <location>
        <begin position="1"/>
        <end position="21"/>
    </location>
</feature>
<proteinExistence type="predicted"/>